<evidence type="ECO:0000256" key="3">
    <source>
        <dbReference type="ARBA" id="ARBA00005189"/>
    </source>
</evidence>
<evidence type="ECO:0000313" key="16">
    <source>
        <dbReference type="EMBL" id="GMR56200.1"/>
    </source>
</evidence>
<dbReference type="InterPro" id="IPR007130">
    <property type="entry name" value="DAGAT"/>
</dbReference>
<evidence type="ECO:0000256" key="8">
    <source>
        <dbReference type="ARBA" id="ARBA00022692"/>
    </source>
</evidence>
<comment type="subcellular location">
    <subcellularLocation>
        <location evidence="1">Endoplasmic reticulum membrane</location>
        <topology evidence="1">Multi-pass membrane protein</topology>
    </subcellularLocation>
</comment>
<evidence type="ECO:0000256" key="1">
    <source>
        <dbReference type="ARBA" id="ARBA00004477"/>
    </source>
</evidence>
<evidence type="ECO:0000256" key="4">
    <source>
        <dbReference type="ARBA" id="ARBA00005420"/>
    </source>
</evidence>
<name>A0AAN5D5S0_9BILA</name>
<comment type="pathway">
    <text evidence="2">Glycerolipid metabolism; triacylglycerol biosynthesis.</text>
</comment>
<gene>
    <name evidence="16" type="ORF">PMAYCL1PPCAC_26395</name>
</gene>
<dbReference type="EC" id="2.3.1.20" evidence="5"/>
<evidence type="ECO:0000256" key="10">
    <source>
        <dbReference type="ARBA" id="ARBA00022824"/>
    </source>
</evidence>
<dbReference type="EMBL" id="BTRK01000005">
    <property type="protein sequence ID" value="GMR56200.1"/>
    <property type="molecule type" value="Genomic_DNA"/>
</dbReference>
<evidence type="ECO:0000256" key="11">
    <source>
        <dbReference type="ARBA" id="ARBA00022989"/>
    </source>
</evidence>
<evidence type="ECO:0000256" key="14">
    <source>
        <dbReference type="ARBA" id="ARBA00023315"/>
    </source>
</evidence>
<keyword evidence="17" id="KW-1185">Reference proteome</keyword>
<keyword evidence="11 15" id="KW-1133">Transmembrane helix</keyword>
<keyword evidence="10" id="KW-0256">Endoplasmic reticulum</keyword>
<dbReference type="PANTHER" id="PTHR12317:SF0">
    <property type="entry name" value="ACYLTRANSFERASE"/>
    <property type="match status" value="1"/>
</dbReference>
<keyword evidence="8 15" id="KW-0812">Transmembrane</keyword>
<dbReference type="Proteomes" id="UP001328107">
    <property type="component" value="Unassembled WGS sequence"/>
</dbReference>
<dbReference type="AlphaFoldDB" id="A0AAN5D5S0"/>
<evidence type="ECO:0000256" key="7">
    <source>
        <dbReference type="ARBA" id="ARBA00022679"/>
    </source>
</evidence>
<dbReference type="Pfam" id="PF03982">
    <property type="entry name" value="DAGAT"/>
    <property type="match status" value="1"/>
</dbReference>
<evidence type="ECO:0000256" key="13">
    <source>
        <dbReference type="ARBA" id="ARBA00023136"/>
    </source>
</evidence>
<dbReference type="GO" id="GO:0005789">
    <property type="term" value="C:endoplasmic reticulum membrane"/>
    <property type="evidence" value="ECO:0007669"/>
    <property type="project" value="UniProtKB-SubCell"/>
</dbReference>
<dbReference type="GO" id="GO:0004144">
    <property type="term" value="F:diacylglycerol O-acyltransferase activity"/>
    <property type="evidence" value="ECO:0007669"/>
    <property type="project" value="UniProtKB-EC"/>
</dbReference>
<keyword evidence="13 15" id="KW-0472">Membrane</keyword>
<dbReference type="GO" id="GO:0019432">
    <property type="term" value="P:triglyceride biosynthetic process"/>
    <property type="evidence" value="ECO:0007669"/>
    <property type="project" value="TreeGrafter"/>
</dbReference>
<comment type="pathway">
    <text evidence="3">Lipid metabolism.</text>
</comment>
<evidence type="ECO:0000256" key="2">
    <source>
        <dbReference type="ARBA" id="ARBA00004771"/>
    </source>
</evidence>
<keyword evidence="6" id="KW-0444">Lipid biosynthesis</keyword>
<dbReference type="GO" id="GO:0006071">
    <property type="term" value="P:glycerol metabolic process"/>
    <property type="evidence" value="ECO:0007669"/>
    <property type="project" value="UniProtKB-KW"/>
</dbReference>
<organism evidence="16 17">
    <name type="scientific">Pristionchus mayeri</name>
    <dbReference type="NCBI Taxonomy" id="1317129"/>
    <lineage>
        <taxon>Eukaryota</taxon>
        <taxon>Metazoa</taxon>
        <taxon>Ecdysozoa</taxon>
        <taxon>Nematoda</taxon>
        <taxon>Chromadorea</taxon>
        <taxon>Rhabditida</taxon>
        <taxon>Rhabditina</taxon>
        <taxon>Diplogasteromorpha</taxon>
        <taxon>Diplogasteroidea</taxon>
        <taxon>Neodiplogasteridae</taxon>
        <taxon>Pristionchus</taxon>
    </lineage>
</organism>
<comment type="similarity">
    <text evidence="4">Belongs to the diacylglycerol acyltransferase family.</text>
</comment>
<dbReference type="PANTHER" id="PTHR12317">
    <property type="entry name" value="DIACYLGLYCEROL O-ACYLTRANSFERASE"/>
    <property type="match status" value="1"/>
</dbReference>
<sequence>MATVLGVELDPVRLPWERRLQIIGVLYHFWATFVTSALILLLFGWMLLNGYALVVAKCGVWLWWGWDSSCMGAYASRYFLNLRIHKRFTGYSPLSIHPTSQLSADKNYLIGFHPLGVISISACNFMSNGTGLMGRFPNTNFLLCTQVGQFRSPLRRE</sequence>
<evidence type="ECO:0000256" key="5">
    <source>
        <dbReference type="ARBA" id="ARBA00013244"/>
    </source>
</evidence>
<evidence type="ECO:0000256" key="9">
    <source>
        <dbReference type="ARBA" id="ARBA00022798"/>
    </source>
</evidence>
<evidence type="ECO:0000256" key="15">
    <source>
        <dbReference type="SAM" id="Phobius"/>
    </source>
</evidence>
<evidence type="ECO:0000256" key="6">
    <source>
        <dbReference type="ARBA" id="ARBA00022516"/>
    </source>
</evidence>
<accession>A0AAN5D5S0</accession>
<keyword evidence="9" id="KW-0319">Glycerol metabolism</keyword>
<evidence type="ECO:0000256" key="12">
    <source>
        <dbReference type="ARBA" id="ARBA00023098"/>
    </source>
</evidence>
<keyword evidence="12" id="KW-0443">Lipid metabolism</keyword>
<reference evidence="17" key="1">
    <citation type="submission" date="2022-10" db="EMBL/GenBank/DDBJ databases">
        <title>Genome assembly of Pristionchus species.</title>
        <authorList>
            <person name="Yoshida K."/>
            <person name="Sommer R.J."/>
        </authorList>
    </citation>
    <scope>NUCLEOTIDE SEQUENCE [LARGE SCALE GENOMIC DNA]</scope>
    <source>
        <strain evidence="17">RS5460</strain>
    </source>
</reference>
<proteinExistence type="inferred from homology"/>
<comment type="caution">
    <text evidence="16">The sequence shown here is derived from an EMBL/GenBank/DDBJ whole genome shotgun (WGS) entry which is preliminary data.</text>
</comment>
<keyword evidence="14" id="KW-0012">Acyltransferase</keyword>
<evidence type="ECO:0000313" key="17">
    <source>
        <dbReference type="Proteomes" id="UP001328107"/>
    </source>
</evidence>
<feature type="transmembrane region" description="Helical" evidence="15">
    <location>
        <begin position="25"/>
        <end position="48"/>
    </location>
</feature>
<keyword evidence="7" id="KW-0808">Transferase</keyword>
<protein>
    <recommendedName>
        <fullName evidence="5">diacylglycerol O-acyltransferase</fullName>
        <ecNumber evidence="5">2.3.1.20</ecNumber>
    </recommendedName>
</protein>